<dbReference type="CDD" id="cd06171">
    <property type="entry name" value="Sigma70_r4"/>
    <property type="match status" value="1"/>
</dbReference>
<dbReference type="Pfam" id="PF08281">
    <property type="entry name" value="Sigma70_r4_2"/>
    <property type="match status" value="1"/>
</dbReference>
<dbReference type="NCBIfam" id="NF009180">
    <property type="entry name" value="PRK12528.1"/>
    <property type="match status" value="1"/>
</dbReference>
<keyword evidence="4" id="KW-0804">Transcription</keyword>
<gene>
    <name evidence="7" type="ORF">JFY56_03345</name>
</gene>
<organism evidence="7 8">
    <name type="scientific">Pseudomonas schmalbachii</name>
    <dbReference type="NCBI Taxonomy" id="2816993"/>
    <lineage>
        <taxon>Bacteria</taxon>
        <taxon>Pseudomonadati</taxon>
        <taxon>Pseudomonadota</taxon>
        <taxon>Gammaproteobacteria</taxon>
        <taxon>Pseudomonadales</taxon>
        <taxon>Pseudomonadaceae</taxon>
        <taxon>Pseudomonas</taxon>
    </lineage>
</organism>
<evidence type="ECO:0000256" key="2">
    <source>
        <dbReference type="ARBA" id="ARBA00023015"/>
    </source>
</evidence>
<reference evidence="7 8" key="1">
    <citation type="submission" date="2020-12" db="EMBL/GenBank/DDBJ databases">
        <title>Pseudomonas schmalbachii sp. nov. isolated from millipede gut.</title>
        <authorList>
            <person name="Shelomi M."/>
        </authorList>
    </citation>
    <scope>NUCLEOTIDE SEQUENCE [LARGE SCALE GENOMIC DNA]</scope>
    <source>
        <strain evidence="7 8">Milli4</strain>
    </source>
</reference>
<dbReference type="SUPFAM" id="SSF88946">
    <property type="entry name" value="Sigma2 domain of RNA polymerase sigma factors"/>
    <property type="match status" value="1"/>
</dbReference>
<keyword evidence="2" id="KW-0805">Transcription regulation</keyword>
<accession>A0ABS3TLI9</accession>
<dbReference type="InterPro" id="IPR036388">
    <property type="entry name" value="WH-like_DNA-bd_sf"/>
</dbReference>
<feature type="domain" description="RNA polymerase sigma factor 70 region 4 type 2" evidence="6">
    <location>
        <begin position="111"/>
        <end position="162"/>
    </location>
</feature>
<proteinExistence type="inferred from homology"/>
<feature type="domain" description="RNA polymerase sigma-70 region 2" evidence="5">
    <location>
        <begin position="14"/>
        <end position="79"/>
    </location>
</feature>
<evidence type="ECO:0000259" key="5">
    <source>
        <dbReference type="Pfam" id="PF04542"/>
    </source>
</evidence>
<dbReference type="InterPro" id="IPR039425">
    <property type="entry name" value="RNA_pol_sigma-70-like"/>
</dbReference>
<evidence type="ECO:0000259" key="6">
    <source>
        <dbReference type="Pfam" id="PF08281"/>
    </source>
</evidence>
<dbReference type="NCBIfam" id="TIGR02937">
    <property type="entry name" value="sigma70-ECF"/>
    <property type="match status" value="1"/>
</dbReference>
<evidence type="ECO:0000256" key="3">
    <source>
        <dbReference type="ARBA" id="ARBA00023082"/>
    </source>
</evidence>
<dbReference type="RefSeq" id="WP_208312044.1">
    <property type="nucleotide sequence ID" value="NZ_JAELYA010000001.1"/>
</dbReference>
<evidence type="ECO:0000313" key="7">
    <source>
        <dbReference type="EMBL" id="MBO3274253.1"/>
    </source>
</evidence>
<keyword evidence="8" id="KW-1185">Reference proteome</keyword>
<dbReference type="PANTHER" id="PTHR43133">
    <property type="entry name" value="RNA POLYMERASE ECF-TYPE SIGMA FACTO"/>
    <property type="match status" value="1"/>
</dbReference>
<evidence type="ECO:0000256" key="1">
    <source>
        <dbReference type="ARBA" id="ARBA00010641"/>
    </source>
</evidence>
<dbReference type="InterPro" id="IPR014284">
    <property type="entry name" value="RNA_pol_sigma-70_dom"/>
</dbReference>
<dbReference type="Gene3D" id="1.10.1740.10">
    <property type="match status" value="1"/>
</dbReference>
<comment type="caution">
    <text evidence="7">The sequence shown here is derived from an EMBL/GenBank/DDBJ whole genome shotgun (WGS) entry which is preliminary data.</text>
</comment>
<dbReference type="Gene3D" id="1.10.10.10">
    <property type="entry name" value="Winged helix-like DNA-binding domain superfamily/Winged helix DNA-binding domain"/>
    <property type="match status" value="1"/>
</dbReference>
<dbReference type="EMBL" id="JAELYA010000001">
    <property type="protein sequence ID" value="MBO3274253.1"/>
    <property type="molecule type" value="Genomic_DNA"/>
</dbReference>
<dbReference type="InterPro" id="IPR013249">
    <property type="entry name" value="RNA_pol_sigma70_r4_t2"/>
</dbReference>
<comment type="similarity">
    <text evidence="1">Belongs to the sigma-70 factor family. ECF subfamily.</text>
</comment>
<protein>
    <submittedName>
        <fullName evidence="7">Sigma-70 family RNA polymerase sigma factor</fullName>
    </submittedName>
</protein>
<dbReference type="InterPro" id="IPR007627">
    <property type="entry name" value="RNA_pol_sigma70_r2"/>
</dbReference>
<name>A0ABS3TLI9_9PSED</name>
<evidence type="ECO:0000313" key="8">
    <source>
        <dbReference type="Proteomes" id="UP000669060"/>
    </source>
</evidence>
<dbReference type="InterPro" id="IPR013324">
    <property type="entry name" value="RNA_pol_sigma_r3/r4-like"/>
</dbReference>
<keyword evidence="3" id="KW-0731">Sigma factor</keyword>
<sequence length="166" mass="19004">MPAEFAPQREIHALYSNHHGWLYGWLRGKLGNACDAADLAHDTFVRLMQSRRTQFGDEPRALLTHIAKALVVDHWRRQDVERAYLDAIAHLPEPETPSPETRLLILEALYRIEAMLRGLPEQTREIFLLAQLDGLAYREIAERLGTSLITVKRHMRKAFLACLAVA</sequence>
<dbReference type="Proteomes" id="UP000669060">
    <property type="component" value="Unassembled WGS sequence"/>
</dbReference>
<evidence type="ECO:0000256" key="4">
    <source>
        <dbReference type="ARBA" id="ARBA00023163"/>
    </source>
</evidence>
<dbReference type="Pfam" id="PF04542">
    <property type="entry name" value="Sigma70_r2"/>
    <property type="match status" value="1"/>
</dbReference>
<dbReference type="InterPro" id="IPR013325">
    <property type="entry name" value="RNA_pol_sigma_r2"/>
</dbReference>
<dbReference type="PANTHER" id="PTHR43133:SF63">
    <property type="entry name" value="RNA POLYMERASE SIGMA FACTOR FECI-RELATED"/>
    <property type="match status" value="1"/>
</dbReference>
<dbReference type="SUPFAM" id="SSF88659">
    <property type="entry name" value="Sigma3 and sigma4 domains of RNA polymerase sigma factors"/>
    <property type="match status" value="1"/>
</dbReference>